<organism evidence="5 6">
    <name type="scientific">Solicola gregarius</name>
    <dbReference type="NCBI Taxonomy" id="2908642"/>
    <lineage>
        <taxon>Bacteria</taxon>
        <taxon>Bacillati</taxon>
        <taxon>Actinomycetota</taxon>
        <taxon>Actinomycetes</taxon>
        <taxon>Propionibacteriales</taxon>
        <taxon>Nocardioidaceae</taxon>
        <taxon>Solicola</taxon>
    </lineage>
</organism>
<dbReference type="PANTHER" id="PTHR30146:SF153">
    <property type="entry name" value="LACTOSE OPERON REPRESSOR"/>
    <property type="match status" value="1"/>
</dbReference>
<evidence type="ECO:0000256" key="2">
    <source>
        <dbReference type="ARBA" id="ARBA00023125"/>
    </source>
</evidence>
<reference evidence="5" key="1">
    <citation type="submission" date="2022-01" db="EMBL/GenBank/DDBJ databases">
        <title>Nocardioidaceae gen. sp. A5X3R13.</title>
        <authorList>
            <person name="Lopez Marin M.A."/>
            <person name="Uhlik O."/>
        </authorList>
    </citation>
    <scope>NUCLEOTIDE SEQUENCE</scope>
    <source>
        <strain evidence="5">A5X3R13</strain>
    </source>
</reference>
<evidence type="ECO:0000313" key="6">
    <source>
        <dbReference type="Proteomes" id="UP001164390"/>
    </source>
</evidence>
<dbReference type="EMBL" id="CP094970">
    <property type="protein sequence ID" value="UYM06587.1"/>
    <property type="molecule type" value="Genomic_DNA"/>
</dbReference>
<keyword evidence="3" id="KW-0804">Transcription</keyword>
<keyword evidence="2" id="KW-0238">DNA-binding</keyword>
<protein>
    <submittedName>
        <fullName evidence="5">LacI family transcriptional regulator</fullName>
    </submittedName>
</protein>
<dbReference type="AlphaFoldDB" id="A0AA46TKJ6"/>
<evidence type="ECO:0000259" key="4">
    <source>
        <dbReference type="PROSITE" id="PS50932"/>
    </source>
</evidence>
<dbReference type="PROSITE" id="PS50932">
    <property type="entry name" value="HTH_LACI_2"/>
    <property type="match status" value="1"/>
</dbReference>
<proteinExistence type="predicted"/>
<dbReference type="KEGG" id="sgrg:L0C25_05815"/>
<sequence length="331" mass="35066">MNDESSVTIVDVARLAGVSKTTASDALRGRGRVSPATKVAVDRAADRLGYTPNRSARSLRTATTETIGLHIPEFLIRSEYYMSFVFGVVGEAGASGYDVTMITSGHPPRGGHMPHVDGLVLCDPVAGEPMMEALIHTSLPVVTCEPFPGDAPTAGTVRSDHGSRALELLDHLAASGARRPALFGSTTPSEWKATMQRTYDDWCLEHDVDGVSREVPFASTLDVLRETVAAMLRDEPSIDALVCAADGVAVAVQPAIEAAGHEIGRDFLLGSCVDSTAMRSADPPITAIDTKPRESGAACARLLFDVLAGDADDGAERYVPIELHTRPSTSR</sequence>
<dbReference type="InterPro" id="IPR010982">
    <property type="entry name" value="Lambda_DNA-bd_dom_sf"/>
</dbReference>
<dbReference type="SUPFAM" id="SSF53822">
    <property type="entry name" value="Periplasmic binding protein-like I"/>
    <property type="match status" value="1"/>
</dbReference>
<keyword evidence="1" id="KW-0805">Transcription regulation</keyword>
<dbReference type="Pfam" id="PF13377">
    <property type="entry name" value="Peripla_BP_3"/>
    <property type="match status" value="1"/>
</dbReference>
<dbReference type="Gene3D" id="1.10.260.40">
    <property type="entry name" value="lambda repressor-like DNA-binding domains"/>
    <property type="match status" value="1"/>
</dbReference>
<dbReference type="Gene3D" id="3.40.50.2300">
    <property type="match status" value="2"/>
</dbReference>
<dbReference type="InterPro" id="IPR000843">
    <property type="entry name" value="HTH_LacI"/>
</dbReference>
<dbReference type="SUPFAM" id="SSF47413">
    <property type="entry name" value="lambda repressor-like DNA-binding domains"/>
    <property type="match status" value="1"/>
</dbReference>
<dbReference type="Pfam" id="PF00356">
    <property type="entry name" value="LacI"/>
    <property type="match status" value="1"/>
</dbReference>
<evidence type="ECO:0000313" key="5">
    <source>
        <dbReference type="EMBL" id="UYM06587.1"/>
    </source>
</evidence>
<dbReference type="CDD" id="cd06267">
    <property type="entry name" value="PBP1_LacI_sugar_binding-like"/>
    <property type="match status" value="1"/>
</dbReference>
<dbReference type="RefSeq" id="WP_271635495.1">
    <property type="nucleotide sequence ID" value="NZ_CP094970.1"/>
</dbReference>
<dbReference type="PANTHER" id="PTHR30146">
    <property type="entry name" value="LACI-RELATED TRANSCRIPTIONAL REPRESSOR"/>
    <property type="match status" value="1"/>
</dbReference>
<dbReference type="Proteomes" id="UP001164390">
    <property type="component" value="Chromosome"/>
</dbReference>
<keyword evidence="6" id="KW-1185">Reference proteome</keyword>
<dbReference type="InterPro" id="IPR046335">
    <property type="entry name" value="LacI/GalR-like_sensor"/>
</dbReference>
<dbReference type="CDD" id="cd01392">
    <property type="entry name" value="HTH_LacI"/>
    <property type="match status" value="1"/>
</dbReference>
<name>A0AA46TKJ6_9ACTN</name>
<dbReference type="SMART" id="SM00354">
    <property type="entry name" value="HTH_LACI"/>
    <property type="match status" value="1"/>
</dbReference>
<dbReference type="GO" id="GO:0000976">
    <property type="term" value="F:transcription cis-regulatory region binding"/>
    <property type="evidence" value="ECO:0007669"/>
    <property type="project" value="TreeGrafter"/>
</dbReference>
<evidence type="ECO:0000256" key="1">
    <source>
        <dbReference type="ARBA" id="ARBA00023015"/>
    </source>
</evidence>
<feature type="domain" description="HTH lacI-type" evidence="4">
    <location>
        <begin position="7"/>
        <end position="61"/>
    </location>
</feature>
<dbReference type="PROSITE" id="PS00356">
    <property type="entry name" value="HTH_LACI_1"/>
    <property type="match status" value="1"/>
</dbReference>
<dbReference type="GO" id="GO:0003700">
    <property type="term" value="F:DNA-binding transcription factor activity"/>
    <property type="evidence" value="ECO:0007669"/>
    <property type="project" value="TreeGrafter"/>
</dbReference>
<accession>A0AA46TKJ6</accession>
<dbReference type="InterPro" id="IPR028082">
    <property type="entry name" value="Peripla_BP_I"/>
</dbReference>
<gene>
    <name evidence="5" type="ORF">L0C25_05815</name>
</gene>
<evidence type="ECO:0000256" key="3">
    <source>
        <dbReference type="ARBA" id="ARBA00023163"/>
    </source>
</evidence>